<accession>A0A2A2JXK8</accession>
<dbReference type="AlphaFoldDB" id="A0A2A2JXK8"/>
<organism evidence="2 3">
    <name type="scientific">Diploscapter pachys</name>
    <dbReference type="NCBI Taxonomy" id="2018661"/>
    <lineage>
        <taxon>Eukaryota</taxon>
        <taxon>Metazoa</taxon>
        <taxon>Ecdysozoa</taxon>
        <taxon>Nematoda</taxon>
        <taxon>Chromadorea</taxon>
        <taxon>Rhabditida</taxon>
        <taxon>Rhabditina</taxon>
        <taxon>Rhabditomorpha</taxon>
        <taxon>Rhabditoidea</taxon>
        <taxon>Rhabditidae</taxon>
        <taxon>Diploscapter</taxon>
    </lineage>
</organism>
<sequence>MNKRFDAYDRRADALERRVGDIETMLADRPLYIAQHVGLISKVNELETARVRVDAMAGTMRWILCGGLATVVATIGGFLKAFHAI</sequence>
<evidence type="ECO:0000256" key="1">
    <source>
        <dbReference type="SAM" id="Phobius"/>
    </source>
</evidence>
<proteinExistence type="predicted"/>
<reference evidence="2 3" key="1">
    <citation type="journal article" date="2017" name="Curr. Biol.">
        <title>Genome architecture and evolution of a unichromosomal asexual nematode.</title>
        <authorList>
            <person name="Fradin H."/>
            <person name="Zegar C."/>
            <person name="Gutwein M."/>
            <person name="Lucas J."/>
            <person name="Kovtun M."/>
            <person name="Corcoran D."/>
            <person name="Baugh L.R."/>
            <person name="Kiontke K."/>
            <person name="Gunsalus K."/>
            <person name="Fitch D.H."/>
            <person name="Piano F."/>
        </authorList>
    </citation>
    <scope>NUCLEOTIDE SEQUENCE [LARGE SCALE GENOMIC DNA]</scope>
    <source>
        <strain evidence="2">PF1309</strain>
    </source>
</reference>
<keyword evidence="1" id="KW-0812">Transmembrane</keyword>
<keyword evidence="1" id="KW-0472">Membrane</keyword>
<dbReference type="EMBL" id="LIAE01010104">
    <property type="protein sequence ID" value="PAV66394.1"/>
    <property type="molecule type" value="Genomic_DNA"/>
</dbReference>
<gene>
    <name evidence="2" type="ORF">WR25_15775</name>
</gene>
<feature type="transmembrane region" description="Helical" evidence="1">
    <location>
        <begin position="62"/>
        <end position="82"/>
    </location>
</feature>
<comment type="caution">
    <text evidence="2">The sequence shown here is derived from an EMBL/GenBank/DDBJ whole genome shotgun (WGS) entry which is preliminary data.</text>
</comment>
<name>A0A2A2JXK8_9BILA</name>
<keyword evidence="3" id="KW-1185">Reference proteome</keyword>
<evidence type="ECO:0000313" key="3">
    <source>
        <dbReference type="Proteomes" id="UP000218231"/>
    </source>
</evidence>
<protein>
    <submittedName>
        <fullName evidence="2">Uncharacterized protein</fullName>
    </submittedName>
</protein>
<dbReference type="Proteomes" id="UP000218231">
    <property type="component" value="Unassembled WGS sequence"/>
</dbReference>
<evidence type="ECO:0000313" key="2">
    <source>
        <dbReference type="EMBL" id="PAV66394.1"/>
    </source>
</evidence>
<keyword evidence="1" id="KW-1133">Transmembrane helix</keyword>